<comment type="caution">
    <text evidence="1">The sequence shown here is derived from an EMBL/GenBank/DDBJ whole genome shotgun (WGS) entry which is preliminary data.</text>
</comment>
<evidence type="ECO:0000313" key="2">
    <source>
        <dbReference type="Proteomes" id="UP001501195"/>
    </source>
</evidence>
<sequence length="161" mass="17192">MDDERLDLLEKRLTALEARLADTQAPATGDEYWALTELRRRAEGRSCVLFTGAVQLPTGEAYLWQETVATDGVLDGDLADAAPALAALAHPVRLRLLGKVLAGRRTAAELADGLGTTGQLYHHLRQLVAAGWLEASARGSYAVPGPRVVPLLTLLATAGLR</sequence>
<dbReference type="InterPro" id="IPR036390">
    <property type="entry name" value="WH_DNA-bd_sf"/>
</dbReference>
<dbReference type="InterPro" id="IPR011991">
    <property type="entry name" value="ArsR-like_HTH"/>
</dbReference>
<keyword evidence="2" id="KW-1185">Reference proteome</keyword>
<dbReference type="InterPro" id="IPR036388">
    <property type="entry name" value="WH-like_DNA-bd_sf"/>
</dbReference>
<organism evidence="1 2">
    <name type="scientific">Kineococcus glutinatus</name>
    <dbReference type="NCBI Taxonomy" id="1070872"/>
    <lineage>
        <taxon>Bacteria</taxon>
        <taxon>Bacillati</taxon>
        <taxon>Actinomycetota</taxon>
        <taxon>Actinomycetes</taxon>
        <taxon>Kineosporiales</taxon>
        <taxon>Kineosporiaceae</taxon>
        <taxon>Kineococcus</taxon>
    </lineage>
</organism>
<dbReference type="Pfam" id="PF12840">
    <property type="entry name" value="HTH_20"/>
    <property type="match status" value="1"/>
</dbReference>
<dbReference type="EMBL" id="BAABIL010000575">
    <property type="protein sequence ID" value="GAA4993279.1"/>
    <property type="molecule type" value="Genomic_DNA"/>
</dbReference>
<evidence type="ECO:0000313" key="1">
    <source>
        <dbReference type="EMBL" id="GAA4993279.1"/>
    </source>
</evidence>
<dbReference type="CDD" id="cd00090">
    <property type="entry name" value="HTH_ARSR"/>
    <property type="match status" value="1"/>
</dbReference>
<name>A0ABP9IC10_9ACTN</name>
<dbReference type="Gene3D" id="1.10.10.10">
    <property type="entry name" value="Winged helix-like DNA-binding domain superfamily/Winged helix DNA-binding domain"/>
    <property type="match status" value="1"/>
</dbReference>
<dbReference type="RefSeq" id="WP_345713665.1">
    <property type="nucleotide sequence ID" value="NZ_BAABIL010000575.1"/>
</dbReference>
<reference evidence="2" key="1">
    <citation type="journal article" date="2019" name="Int. J. Syst. Evol. Microbiol.">
        <title>The Global Catalogue of Microorganisms (GCM) 10K type strain sequencing project: providing services to taxonomists for standard genome sequencing and annotation.</title>
        <authorList>
            <consortium name="The Broad Institute Genomics Platform"/>
            <consortium name="The Broad Institute Genome Sequencing Center for Infectious Disease"/>
            <person name="Wu L."/>
            <person name="Ma J."/>
        </authorList>
    </citation>
    <scope>NUCLEOTIDE SEQUENCE [LARGE SCALE GENOMIC DNA]</scope>
    <source>
        <strain evidence="2">JCM 18126</strain>
    </source>
</reference>
<accession>A0ABP9IC10</accession>
<protein>
    <submittedName>
        <fullName evidence="1">Helix-turn-helix domain-containing protein</fullName>
    </submittedName>
</protein>
<dbReference type="Proteomes" id="UP001501195">
    <property type="component" value="Unassembled WGS sequence"/>
</dbReference>
<dbReference type="SUPFAM" id="SSF46785">
    <property type="entry name" value="Winged helix' DNA-binding domain"/>
    <property type="match status" value="1"/>
</dbReference>
<gene>
    <name evidence="1" type="ORF">GCM10023225_31230</name>
</gene>
<proteinExistence type="predicted"/>